<feature type="transmembrane region" description="Helical" evidence="1">
    <location>
        <begin position="40"/>
        <end position="63"/>
    </location>
</feature>
<name>A0A4U0SPF6_9ACTN</name>
<keyword evidence="1" id="KW-0472">Membrane</keyword>
<gene>
    <name evidence="2" type="ORF">FCI23_10840</name>
</gene>
<accession>A0A4U0SPF6</accession>
<reference evidence="2 3" key="1">
    <citation type="submission" date="2019-04" db="EMBL/GenBank/DDBJ databases">
        <title>Streptomyces oryziradicis sp. nov., a novel actinomycete isolated from rhizosphere soil of rice (Oryza sativa L.).</title>
        <authorList>
            <person name="Li C."/>
        </authorList>
    </citation>
    <scope>NUCLEOTIDE SEQUENCE [LARGE SCALE GENOMIC DNA]</scope>
    <source>
        <strain evidence="2 3">NEAU-C40</strain>
    </source>
</reference>
<keyword evidence="1" id="KW-1133">Transmembrane helix</keyword>
<sequence length="88" mass="10126">MTSDDWFPEPQAALSPLYPLYARYRADRNDRLPDQLSRHALVHSISLGHLNVGHAMVAIMLLVSLLRELEERYAEIRHDMGHFDDAEA</sequence>
<evidence type="ECO:0000256" key="1">
    <source>
        <dbReference type="SAM" id="Phobius"/>
    </source>
</evidence>
<evidence type="ECO:0000313" key="3">
    <source>
        <dbReference type="Proteomes" id="UP000305778"/>
    </source>
</evidence>
<dbReference type="AlphaFoldDB" id="A0A4U0SPF6"/>
<proteinExistence type="predicted"/>
<protein>
    <submittedName>
        <fullName evidence="2">Uncharacterized protein</fullName>
    </submittedName>
</protein>
<keyword evidence="3" id="KW-1185">Reference proteome</keyword>
<dbReference type="EMBL" id="SUMC01000007">
    <property type="protein sequence ID" value="TKA11802.1"/>
    <property type="molecule type" value="Genomic_DNA"/>
</dbReference>
<dbReference type="Proteomes" id="UP000305778">
    <property type="component" value="Unassembled WGS sequence"/>
</dbReference>
<comment type="caution">
    <text evidence="2">The sequence shown here is derived from an EMBL/GenBank/DDBJ whole genome shotgun (WGS) entry which is preliminary data.</text>
</comment>
<organism evidence="2 3">
    <name type="scientific">Actinacidiphila oryziradicis</name>
    <dbReference type="NCBI Taxonomy" id="2571141"/>
    <lineage>
        <taxon>Bacteria</taxon>
        <taxon>Bacillati</taxon>
        <taxon>Actinomycetota</taxon>
        <taxon>Actinomycetes</taxon>
        <taxon>Kitasatosporales</taxon>
        <taxon>Streptomycetaceae</taxon>
        <taxon>Actinacidiphila</taxon>
    </lineage>
</organism>
<dbReference type="RefSeq" id="WP_136723262.1">
    <property type="nucleotide sequence ID" value="NZ_SUMC01000007.1"/>
</dbReference>
<keyword evidence="1" id="KW-0812">Transmembrane</keyword>
<evidence type="ECO:0000313" key="2">
    <source>
        <dbReference type="EMBL" id="TKA11802.1"/>
    </source>
</evidence>